<keyword evidence="7 10" id="KW-0539">Nucleus</keyword>
<comment type="similarity">
    <text evidence="2 10">Belongs to the snRNP Sm proteins family.</text>
</comment>
<dbReference type="STRING" id="41875.K8EB17"/>
<gene>
    <name evidence="12" type="ORF">Bathy02g05560</name>
</gene>
<keyword evidence="8 10" id="KW-0687">Ribonucleoprotein</keyword>
<dbReference type="Pfam" id="PF01423">
    <property type="entry name" value="LSM"/>
    <property type="match status" value="1"/>
</dbReference>
<dbReference type="Gene3D" id="2.30.30.100">
    <property type="match status" value="1"/>
</dbReference>
<dbReference type="InterPro" id="IPR047575">
    <property type="entry name" value="Sm"/>
</dbReference>
<dbReference type="PANTHER" id="PTHR10553">
    <property type="entry name" value="SMALL NUCLEAR RIBONUCLEOPROTEIN"/>
    <property type="match status" value="1"/>
</dbReference>
<comment type="function">
    <text evidence="9">Probable common Sm protein, is found in U1 and U2 snRNPs and may be part of the spliceosome.</text>
</comment>
<evidence type="ECO:0000256" key="4">
    <source>
        <dbReference type="ARBA" id="ARBA00022728"/>
    </source>
</evidence>
<keyword evidence="13" id="KW-1185">Reference proteome</keyword>
<dbReference type="FunFam" id="2.30.30.100:FF:000023">
    <property type="entry name" value="Small nuclear ribonucleoprotein G"/>
    <property type="match status" value="1"/>
</dbReference>
<dbReference type="SMART" id="SM00651">
    <property type="entry name" value="Sm"/>
    <property type="match status" value="1"/>
</dbReference>
<dbReference type="EMBL" id="FO082277">
    <property type="protein sequence ID" value="CCO14996.1"/>
    <property type="molecule type" value="Genomic_DNA"/>
</dbReference>
<name>K8EB17_9CHLO</name>
<evidence type="ECO:0000256" key="2">
    <source>
        <dbReference type="ARBA" id="ARBA00006850"/>
    </source>
</evidence>
<dbReference type="RefSeq" id="XP_007514756.1">
    <property type="nucleotide sequence ID" value="XM_007514694.1"/>
</dbReference>
<evidence type="ECO:0000313" key="13">
    <source>
        <dbReference type="Proteomes" id="UP000198341"/>
    </source>
</evidence>
<dbReference type="GO" id="GO:0005682">
    <property type="term" value="C:U5 snRNP"/>
    <property type="evidence" value="ECO:0007669"/>
    <property type="project" value="TreeGrafter"/>
</dbReference>
<keyword evidence="6 10" id="KW-0508">mRNA splicing</keyword>
<dbReference type="GO" id="GO:0097526">
    <property type="term" value="C:spliceosomal tri-snRNP complex"/>
    <property type="evidence" value="ECO:0007669"/>
    <property type="project" value="TreeGrafter"/>
</dbReference>
<evidence type="ECO:0000313" key="12">
    <source>
        <dbReference type="EMBL" id="CCO14996.1"/>
    </source>
</evidence>
<dbReference type="CDD" id="cd01719">
    <property type="entry name" value="Sm_G"/>
    <property type="match status" value="1"/>
</dbReference>
<comment type="function">
    <text evidence="10">Plays a role in pre-mRNA splicing.</text>
</comment>
<proteinExistence type="inferred from homology"/>
<dbReference type="GO" id="GO:0071011">
    <property type="term" value="C:precatalytic spliceosome"/>
    <property type="evidence" value="ECO:0007669"/>
    <property type="project" value="TreeGrafter"/>
</dbReference>
<evidence type="ECO:0000256" key="1">
    <source>
        <dbReference type="ARBA" id="ARBA00004123"/>
    </source>
</evidence>
<dbReference type="KEGG" id="bpg:Bathy02g05560"/>
<dbReference type="OrthoDB" id="2146at2759"/>
<keyword evidence="4 10" id="KW-0747">Spliceosome</keyword>
<protein>
    <recommendedName>
        <fullName evidence="10">Small nuclear ribonucleoprotein G</fullName>
        <shortName evidence="10">snRNP-G</shortName>
    </recommendedName>
</protein>
<dbReference type="GO" id="GO:0003723">
    <property type="term" value="F:RNA binding"/>
    <property type="evidence" value="ECO:0007669"/>
    <property type="project" value="UniProtKB-UniRule"/>
</dbReference>
<dbReference type="AlphaFoldDB" id="K8EB17"/>
<dbReference type="GO" id="GO:0005687">
    <property type="term" value="C:U4 snRNP"/>
    <property type="evidence" value="ECO:0007669"/>
    <property type="project" value="TreeGrafter"/>
</dbReference>
<dbReference type="GO" id="GO:0071013">
    <property type="term" value="C:catalytic step 2 spliceosome"/>
    <property type="evidence" value="ECO:0007669"/>
    <property type="project" value="TreeGrafter"/>
</dbReference>
<evidence type="ECO:0000256" key="5">
    <source>
        <dbReference type="ARBA" id="ARBA00022884"/>
    </source>
</evidence>
<evidence type="ECO:0000256" key="7">
    <source>
        <dbReference type="ARBA" id="ARBA00023242"/>
    </source>
</evidence>
<evidence type="ECO:0000256" key="6">
    <source>
        <dbReference type="ARBA" id="ARBA00023187"/>
    </source>
</evidence>
<organism evidence="12 13">
    <name type="scientific">Bathycoccus prasinos</name>
    <dbReference type="NCBI Taxonomy" id="41875"/>
    <lineage>
        <taxon>Eukaryota</taxon>
        <taxon>Viridiplantae</taxon>
        <taxon>Chlorophyta</taxon>
        <taxon>Mamiellophyceae</taxon>
        <taxon>Mamiellales</taxon>
        <taxon>Bathycoccaceae</taxon>
        <taxon>Bathycoccus</taxon>
    </lineage>
</organism>
<dbReference type="InterPro" id="IPR044641">
    <property type="entry name" value="Lsm7/SmG-like"/>
</dbReference>
<dbReference type="GO" id="GO:0005689">
    <property type="term" value="C:U12-type spliceosomal complex"/>
    <property type="evidence" value="ECO:0007669"/>
    <property type="project" value="TreeGrafter"/>
</dbReference>
<dbReference type="PROSITE" id="PS52002">
    <property type="entry name" value="SM"/>
    <property type="match status" value="1"/>
</dbReference>
<dbReference type="InterPro" id="IPR001163">
    <property type="entry name" value="Sm_dom_euk/arc"/>
</dbReference>
<dbReference type="GO" id="GO:0071004">
    <property type="term" value="C:U2-type prespliceosome"/>
    <property type="evidence" value="ECO:0007669"/>
    <property type="project" value="TreeGrafter"/>
</dbReference>
<evidence type="ECO:0000256" key="10">
    <source>
        <dbReference type="RuleBase" id="RU365052"/>
    </source>
</evidence>
<evidence type="ECO:0000259" key="11">
    <source>
        <dbReference type="PROSITE" id="PS52002"/>
    </source>
</evidence>
<evidence type="ECO:0000256" key="9">
    <source>
        <dbReference type="ARBA" id="ARBA00059471"/>
    </source>
</evidence>
<sequence length="72" mass="7895">MDKKLKLKLNGNRGVIGILRGFDQFLNLVLDECVNDSTAEKTPLGMVVVRGASVLSMEALEHIAPVQRKSVM</sequence>
<reference evidence="12 13" key="1">
    <citation type="submission" date="2011-10" db="EMBL/GenBank/DDBJ databases">
        <authorList>
            <person name="Genoscope - CEA"/>
        </authorList>
    </citation>
    <scope>NUCLEOTIDE SEQUENCE [LARGE SCALE GENOMIC DNA]</scope>
    <source>
        <strain evidence="12 13">RCC 1105</strain>
    </source>
</reference>
<dbReference type="GO" id="GO:0043186">
    <property type="term" value="C:P granule"/>
    <property type="evidence" value="ECO:0007669"/>
    <property type="project" value="TreeGrafter"/>
</dbReference>
<dbReference type="PANTHER" id="PTHR10553:SF2">
    <property type="entry name" value="SMALL NUCLEAR RIBONUCLEOPROTEIN G"/>
    <property type="match status" value="1"/>
</dbReference>
<dbReference type="GO" id="GO:0034719">
    <property type="term" value="C:SMN-Sm protein complex"/>
    <property type="evidence" value="ECO:0007669"/>
    <property type="project" value="TreeGrafter"/>
</dbReference>
<comment type="subcellular location">
    <subcellularLocation>
        <location evidence="1 10">Nucleus</location>
    </subcellularLocation>
</comment>
<dbReference type="InterPro" id="IPR034098">
    <property type="entry name" value="Sm_G"/>
</dbReference>
<dbReference type="GO" id="GO:0005685">
    <property type="term" value="C:U1 snRNP"/>
    <property type="evidence" value="ECO:0007669"/>
    <property type="project" value="TreeGrafter"/>
</dbReference>
<feature type="domain" description="Sm" evidence="11">
    <location>
        <begin position="1"/>
        <end position="63"/>
    </location>
</feature>
<evidence type="ECO:0000256" key="8">
    <source>
        <dbReference type="ARBA" id="ARBA00023274"/>
    </source>
</evidence>
<dbReference type="SUPFAM" id="SSF50182">
    <property type="entry name" value="Sm-like ribonucleoproteins"/>
    <property type="match status" value="1"/>
</dbReference>
<dbReference type="GO" id="GO:0005686">
    <property type="term" value="C:U2 snRNP"/>
    <property type="evidence" value="ECO:0007669"/>
    <property type="project" value="TreeGrafter"/>
</dbReference>
<dbReference type="InterPro" id="IPR010920">
    <property type="entry name" value="LSM_dom_sf"/>
</dbReference>
<dbReference type="GeneID" id="19017671"/>
<dbReference type="Proteomes" id="UP000198341">
    <property type="component" value="Chromosome 2"/>
</dbReference>
<evidence type="ECO:0000256" key="3">
    <source>
        <dbReference type="ARBA" id="ARBA00022664"/>
    </source>
</evidence>
<dbReference type="GO" id="GO:0000387">
    <property type="term" value="P:spliceosomal snRNP assembly"/>
    <property type="evidence" value="ECO:0007669"/>
    <property type="project" value="UniProtKB-UniRule"/>
</dbReference>
<keyword evidence="5 10" id="KW-0694">RNA-binding</keyword>
<dbReference type="eggNOG" id="KOG1780">
    <property type="taxonomic scope" value="Eukaryota"/>
</dbReference>
<keyword evidence="3 10" id="KW-0507">mRNA processing</keyword>
<accession>K8EB17</accession>